<comment type="caution">
    <text evidence="2">The sequence shown here is derived from an EMBL/GenBank/DDBJ whole genome shotgun (WGS) entry which is preliminary data.</text>
</comment>
<dbReference type="Pfam" id="PF00583">
    <property type="entry name" value="Acetyltransf_1"/>
    <property type="match status" value="1"/>
</dbReference>
<evidence type="ECO:0000313" key="2">
    <source>
        <dbReference type="EMBL" id="RJX70151.1"/>
    </source>
</evidence>
<keyword evidence="3" id="KW-1185">Reference proteome</keyword>
<reference evidence="2 3" key="1">
    <citation type="submission" date="2018-08" db="EMBL/GenBank/DDBJ databases">
        <title>Vibrio isolated from the Eastern China Marginal Seas.</title>
        <authorList>
            <person name="Li Y."/>
        </authorList>
    </citation>
    <scope>NUCLEOTIDE SEQUENCE [LARGE SCALE GENOMIC DNA]</scope>
    <source>
        <strain evidence="2 3">BEI233</strain>
    </source>
</reference>
<evidence type="ECO:0000313" key="3">
    <source>
        <dbReference type="Proteomes" id="UP000273252"/>
    </source>
</evidence>
<organism evidence="2 3">
    <name type="scientific">Vibrio sinensis</name>
    <dbReference type="NCBI Taxonomy" id="2302434"/>
    <lineage>
        <taxon>Bacteria</taxon>
        <taxon>Pseudomonadati</taxon>
        <taxon>Pseudomonadota</taxon>
        <taxon>Gammaproteobacteria</taxon>
        <taxon>Vibrionales</taxon>
        <taxon>Vibrionaceae</taxon>
        <taxon>Vibrio</taxon>
    </lineage>
</organism>
<dbReference type="RefSeq" id="WP_120032093.1">
    <property type="nucleotide sequence ID" value="NZ_QVMU01000012.1"/>
</dbReference>
<dbReference type="SUPFAM" id="SSF55729">
    <property type="entry name" value="Acyl-CoA N-acyltransferases (Nat)"/>
    <property type="match status" value="1"/>
</dbReference>
<sequence>MNIEILPISAQFDAQICTIIKTVGAEYGAVGEGFGPSDAEVLAMSQHYTKEQCSLYLVAFIDGEIVGGCGVAPFNGSQQVCELKKLFLLPKSRGKGIGKTLSTQCLTFAQQQGFQQCYLDTLNTMQSAISLYQKLGFEHLSAPLAGTEHNGCDVWMLMSLNDI</sequence>
<dbReference type="PROSITE" id="PS51186">
    <property type="entry name" value="GNAT"/>
    <property type="match status" value="1"/>
</dbReference>
<dbReference type="CDD" id="cd04301">
    <property type="entry name" value="NAT_SF"/>
    <property type="match status" value="1"/>
</dbReference>
<dbReference type="InterPro" id="IPR000182">
    <property type="entry name" value="GNAT_dom"/>
</dbReference>
<dbReference type="OrthoDB" id="5419426at2"/>
<evidence type="ECO:0000259" key="1">
    <source>
        <dbReference type="PROSITE" id="PS51186"/>
    </source>
</evidence>
<name>A0A3A6QDZ2_9VIBR</name>
<proteinExistence type="predicted"/>
<protein>
    <submittedName>
        <fullName evidence="2">GNAT family N-acetyltransferase</fullName>
    </submittedName>
</protein>
<dbReference type="GO" id="GO:0016747">
    <property type="term" value="F:acyltransferase activity, transferring groups other than amino-acyl groups"/>
    <property type="evidence" value="ECO:0007669"/>
    <property type="project" value="InterPro"/>
</dbReference>
<dbReference type="Proteomes" id="UP000273252">
    <property type="component" value="Unassembled WGS sequence"/>
</dbReference>
<dbReference type="PANTHER" id="PTHR43305:SF1">
    <property type="entry name" value="FAMILY N-ACETYLTRANSFERASE, PUTATIVE (AFU_ORTHOLOGUE AFUA_2G01380)-RELATED"/>
    <property type="match status" value="1"/>
</dbReference>
<dbReference type="EMBL" id="QVMU01000012">
    <property type="protein sequence ID" value="RJX70151.1"/>
    <property type="molecule type" value="Genomic_DNA"/>
</dbReference>
<dbReference type="InterPro" id="IPR016181">
    <property type="entry name" value="Acyl_CoA_acyltransferase"/>
</dbReference>
<dbReference type="Gene3D" id="3.40.630.30">
    <property type="match status" value="1"/>
</dbReference>
<feature type="domain" description="N-acetyltransferase" evidence="1">
    <location>
        <begin position="3"/>
        <end position="161"/>
    </location>
</feature>
<dbReference type="AlphaFoldDB" id="A0A3A6QDZ2"/>
<keyword evidence="2" id="KW-0808">Transferase</keyword>
<gene>
    <name evidence="2" type="ORF">DZ860_13395</name>
</gene>
<dbReference type="InterPro" id="IPR052777">
    <property type="entry name" value="Acetyltransferase_Enz"/>
</dbReference>
<dbReference type="PANTHER" id="PTHR43305">
    <property type="entry name" value="FAMILY N-ACETYLTRANSFERASE, PUTATIVE (AFU_ORTHOLOGUE AFUA_2G01380)-RELATED"/>
    <property type="match status" value="1"/>
</dbReference>
<accession>A0A3A6QDZ2</accession>